<accession>A0A087HRI3</accession>
<organism evidence="3 4">
    <name type="scientific">Arabis alpina</name>
    <name type="common">Alpine rock-cress</name>
    <dbReference type="NCBI Taxonomy" id="50452"/>
    <lineage>
        <taxon>Eukaryota</taxon>
        <taxon>Viridiplantae</taxon>
        <taxon>Streptophyta</taxon>
        <taxon>Embryophyta</taxon>
        <taxon>Tracheophyta</taxon>
        <taxon>Spermatophyta</taxon>
        <taxon>Magnoliopsida</taxon>
        <taxon>eudicotyledons</taxon>
        <taxon>Gunneridae</taxon>
        <taxon>Pentapetalae</taxon>
        <taxon>rosids</taxon>
        <taxon>malvids</taxon>
        <taxon>Brassicales</taxon>
        <taxon>Brassicaceae</taxon>
        <taxon>Arabideae</taxon>
        <taxon>Arabis</taxon>
    </lineage>
</organism>
<dbReference type="GO" id="GO:0016020">
    <property type="term" value="C:membrane"/>
    <property type="evidence" value="ECO:0007669"/>
    <property type="project" value="UniProtKB-SubCell"/>
</dbReference>
<protein>
    <recommendedName>
        <fullName evidence="2">Magnesium transporter</fullName>
    </recommendedName>
</protein>
<keyword evidence="2" id="KW-0460">Magnesium</keyword>
<evidence type="ECO:0000256" key="2">
    <source>
        <dbReference type="RuleBase" id="RU366041"/>
    </source>
</evidence>
<dbReference type="PANTHER" id="PTHR13890">
    <property type="entry name" value="RNA SPLICING PROTEIN MRS2, MITOCHONDRIAL"/>
    <property type="match status" value="1"/>
</dbReference>
<dbReference type="InterPro" id="IPR039204">
    <property type="entry name" value="MRS2-like"/>
</dbReference>
<dbReference type="FunFam" id="2.40.128.330:FF:000001">
    <property type="entry name" value="Magnesium transporter MRS2-1"/>
    <property type="match status" value="1"/>
</dbReference>
<dbReference type="AlphaFoldDB" id="A0A087HRI3"/>
<dbReference type="eggNOG" id="KOG2662">
    <property type="taxonomic scope" value="Eukaryota"/>
</dbReference>
<keyword evidence="2" id="KW-0406">Ion transport</keyword>
<sequence>MRELGLLLKPSPFNSMLSLTSQHTMVKEILREMEQNKVEPDILTVNKVLKVFAAESKVEAMETFMSTWSGENGIKLERGTLVAMAKAYDKSGSIVKAIEMFGNLGGSKRRVSIFGTSTREKVEDDGYRSVISSLLKLDDVQGAENIYGEWKPDGPNLDLSFTGFTDFSVLRRRESISLVIEMRKGPLSCHRKTGGARLWMRFGRTGAMEVKECDKTTIIEHTSIPARDLRILGPVFSHSSNILAREKAIVVNLEVLKAIITAEEVLLLDPIRPEVLPFVDRLKQQFPQRNGSENVQTALDPDQGLESELPFEFKVLEIALEVVCSIVDTSVAALETEAWPVLNELTKNLNTENLEYVRSVKSNLTRLLAGVQKVRDELEHLLDDNKDMADLYLTRKWIKNQQTEVILASNRRANMLTSNADEDDVEVLEMLLEAYFMQLEGMLNKIITVREYIDDTEDYVKIQLRNQRNEMYQMKLILIIASFAIGAATLLASLFGMNIHCQLYDDDMKNIFGYVVWSIIVLCVGLFLVTLGYARWKKLLGS</sequence>
<proteinExistence type="inferred from homology"/>
<dbReference type="EMBL" id="CM002869">
    <property type="protein sequence ID" value="KFK44735.1"/>
    <property type="molecule type" value="Genomic_DNA"/>
</dbReference>
<dbReference type="CDD" id="cd12823">
    <property type="entry name" value="Mrs2_Mfm1p-like"/>
    <property type="match status" value="1"/>
</dbReference>
<dbReference type="Gene3D" id="1.20.58.340">
    <property type="entry name" value="Magnesium transport protein CorA, transmembrane region"/>
    <property type="match status" value="1"/>
</dbReference>
<dbReference type="Proteomes" id="UP000029120">
    <property type="component" value="Chromosome 1"/>
</dbReference>
<name>A0A087HRI3_ARAAL</name>
<dbReference type="OrthoDB" id="10251508at2759"/>
<dbReference type="Gene3D" id="1.25.40.10">
    <property type="entry name" value="Tetratricopeptide repeat domain"/>
    <property type="match status" value="1"/>
</dbReference>
<keyword evidence="2" id="KW-1133">Transmembrane helix</keyword>
<dbReference type="eggNOG" id="KOG4197">
    <property type="taxonomic scope" value="Eukaryota"/>
</dbReference>
<feature type="transmembrane region" description="Helical" evidence="2">
    <location>
        <begin position="476"/>
        <end position="499"/>
    </location>
</feature>
<keyword evidence="2" id="KW-0812">Transmembrane</keyword>
<dbReference type="Gene3D" id="2.40.128.330">
    <property type="match status" value="1"/>
</dbReference>
<keyword evidence="2" id="KW-0813">Transport</keyword>
<gene>
    <name evidence="3" type="ordered locus">AALP_Aa1g296100</name>
</gene>
<evidence type="ECO:0000313" key="4">
    <source>
        <dbReference type="Proteomes" id="UP000029120"/>
    </source>
</evidence>
<dbReference type="Gramene" id="KFK44735">
    <property type="protein sequence ID" value="KFK44735"/>
    <property type="gene ID" value="AALP_AA1G296100"/>
</dbReference>
<dbReference type="OMA" id="WIQQNEQ"/>
<keyword evidence="4" id="KW-1185">Reference proteome</keyword>
<comment type="function">
    <text evidence="2">Magnesium transporter that may mediate the influx of magnesium.</text>
</comment>
<dbReference type="PANTHER" id="PTHR13890:SF2">
    <property type="entry name" value="MAGNESIUM TRANSPORTER MRS2-4-RELATED"/>
    <property type="match status" value="1"/>
</dbReference>
<comment type="subcellular location">
    <subcellularLocation>
        <location evidence="2">Membrane</location>
        <topology evidence="2">Multi-pass membrane protein</topology>
    </subcellularLocation>
</comment>
<reference evidence="4" key="1">
    <citation type="journal article" date="2015" name="Nat. Plants">
        <title>Genome expansion of Arabis alpina linked with retrotransposition and reduced symmetric DNA methylation.</title>
        <authorList>
            <person name="Willing E.M."/>
            <person name="Rawat V."/>
            <person name="Mandakova T."/>
            <person name="Maumus F."/>
            <person name="James G.V."/>
            <person name="Nordstroem K.J."/>
            <person name="Becker C."/>
            <person name="Warthmann N."/>
            <person name="Chica C."/>
            <person name="Szarzynska B."/>
            <person name="Zytnicki M."/>
            <person name="Albani M.C."/>
            <person name="Kiefer C."/>
            <person name="Bergonzi S."/>
            <person name="Castaings L."/>
            <person name="Mateos J.L."/>
            <person name="Berns M.C."/>
            <person name="Bujdoso N."/>
            <person name="Piofczyk T."/>
            <person name="de Lorenzo L."/>
            <person name="Barrero-Sicilia C."/>
            <person name="Mateos I."/>
            <person name="Piednoel M."/>
            <person name="Hagmann J."/>
            <person name="Chen-Min-Tao R."/>
            <person name="Iglesias-Fernandez R."/>
            <person name="Schuster S.C."/>
            <person name="Alonso-Blanco C."/>
            <person name="Roudier F."/>
            <person name="Carbonero P."/>
            <person name="Paz-Ares J."/>
            <person name="Davis S.J."/>
            <person name="Pecinka A."/>
            <person name="Quesneville H."/>
            <person name="Colot V."/>
            <person name="Lysak M.A."/>
            <person name="Weigel D."/>
            <person name="Coupland G."/>
            <person name="Schneeberger K."/>
        </authorList>
    </citation>
    <scope>NUCLEOTIDE SEQUENCE [LARGE SCALE GENOMIC DNA]</scope>
    <source>
        <strain evidence="4">cv. Pajares</strain>
    </source>
</reference>
<feature type="transmembrane region" description="Helical" evidence="2">
    <location>
        <begin position="511"/>
        <end position="534"/>
    </location>
</feature>
<dbReference type="Pfam" id="PF22099">
    <property type="entry name" value="MRS2-like"/>
    <property type="match status" value="1"/>
</dbReference>
<keyword evidence="2" id="KW-0472">Membrane</keyword>
<comment type="similarity">
    <text evidence="1 2">Belongs to the CorA metal ion transporter (MIT) (TC 1.A.35.5) family.</text>
</comment>
<evidence type="ECO:0000313" key="3">
    <source>
        <dbReference type="EMBL" id="KFK44735.1"/>
    </source>
</evidence>
<evidence type="ECO:0000256" key="1">
    <source>
        <dbReference type="ARBA" id="ARBA00007535"/>
    </source>
</evidence>
<dbReference type="GO" id="GO:0015095">
    <property type="term" value="F:magnesium ion transmembrane transporter activity"/>
    <property type="evidence" value="ECO:0007669"/>
    <property type="project" value="UniProtKB-ARBA"/>
</dbReference>
<dbReference type="InterPro" id="IPR011990">
    <property type="entry name" value="TPR-like_helical_dom_sf"/>
</dbReference>